<sequence length="82" mass="9506">MVEVNPSAERCRDIVLQMLKILVSIMCIQLNNPACTPQVIDQNLLADERITWLNMDIQIRLCVKQLIQIDIKPLWGFMIIDL</sequence>
<evidence type="ECO:0000313" key="2">
    <source>
        <dbReference type="Proteomes" id="UP000018440"/>
    </source>
</evidence>
<dbReference type="HOGENOM" id="CLU_2550657_0_0_6"/>
<evidence type="ECO:0000313" key="1">
    <source>
        <dbReference type="EMBL" id="ENV45173.1"/>
    </source>
</evidence>
<gene>
    <name evidence="1" type="ORF">F955_00842</name>
</gene>
<dbReference type="AlphaFoldDB" id="N9AMC4"/>
<organism evidence="1 2">
    <name type="scientific">Acinetobacter schindleri CIP 107287</name>
    <dbReference type="NCBI Taxonomy" id="1217988"/>
    <lineage>
        <taxon>Bacteria</taxon>
        <taxon>Pseudomonadati</taxon>
        <taxon>Pseudomonadota</taxon>
        <taxon>Gammaproteobacteria</taxon>
        <taxon>Moraxellales</taxon>
        <taxon>Moraxellaceae</taxon>
        <taxon>Acinetobacter</taxon>
    </lineage>
</organism>
<protein>
    <submittedName>
        <fullName evidence="1">Uncharacterized protein</fullName>
    </submittedName>
</protein>
<comment type="caution">
    <text evidence="1">The sequence shown here is derived from an EMBL/GenBank/DDBJ whole genome shotgun (WGS) entry which is preliminary data.</text>
</comment>
<proteinExistence type="predicted"/>
<dbReference type="Proteomes" id="UP000018440">
    <property type="component" value="Unassembled WGS sequence"/>
</dbReference>
<dbReference type="EMBL" id="APPQ01000020">
    <property type="protein sequence ID" value="ENV45173.1"/>
    <property type="molecule type" value="Genomic_DNA"/>
</dbReference>
<accession>N9AMC4</accession>
<reference evidence="1 2" key="1">
    <citation type="submission" date="2013-02" db="EMBL/GenBank/DDBJ databases">
        <title>The Genome Sequence of Acinetobacter schindleri CIP 107287.</title>
        <authorList>
            <consortium name="The Broad Institute Genome Sequencing Platform"/>
            <consortium name="The Broad Institute Genome Sequencing Center for Infectious Disease"/>
            <person name="Cerqueira G."/>
            <person name="Feldgarden M."/>
            <person name="Courvalin P."/>
            <person name="Perichon B."/>
            <person name="Grillot-Courvalin C."/>
            <person name="Clermont D."/>
            <person name="Rocha E."/>
            <person name="Yoon E.-J."/>
            <person name="Nemec A."/>
            <person name="Walker B."/>
            <person name="Young S.K."/>
            <person name="Zeng Q."/>
            <person name="Gargeya S."/>
            <person name="Fitzgerald M."/>
            <person name="Haas B."/>
            <person name="Abouelleil A."/>
            <person name="Alvarado L."/>
            <person name="Arachchi H.M."/>
            <person name="Berlin A.M."/>
            <person name="Chapman S.B."/>
            <person name="Dewar J."/>
            <person name="Goldberg J."/>
            <person name="Griggs A."/>
            <person name="Gujja S."/>
            <person name="Hansen M."/>
            <person name="Howarth C."/>
            <person name="Imamovic A."/>
            <person name="Larimer J."/>
            <person name="McCowan C."/>
            <person name="Murphy C."/>
            <person name="Neiman D."/>
            <person name="Pearson M."/>
            <person name="Priest M."/>
            <person name="Roberts A."/>
            <person name="Saif S."/>
            <person name="Shea T."/>
            <person name="Sisk P."/>
            <person name="Sykes S."/>
            <person name="Wortman J."/>
            <person name="Nusbaum C."/>
            <person name="Birren B."/>
        </authorList>
    </citation>
    <scope>NUCLEOTIDE SEQUENCE [LARGE SCALE GENOMIC DNA]</scope>
    <source>
        <strain evidence="1 2">CIP 107287</strain>
    </source>
</reference>
<name>N9AMC4_9GAMM</name>
<dbReference type="PATRIC" id="fig|1217988.3.peg.811"/>